<evidence type="ECO:0000313" key="2">
    <source>
        <dbReference type="Proteomes" id="UP000887013"/>
    </source>
</evidence>
<organism evidence="1 2">
    <name type="scientific">Nephila pilipes</name>
    <name type="common">Giant wood spider</name>
    <name type="synonym">Nephila maculata</name>
    <dbReference type="NCBI Taxonomy" id="299642"/>
    <lineage>
        <taxon>Eukaryota</taxon>
        <taxon>Metazoa</taxon>
        <taxon>Ecdysozoa</taxon>
        <taxon>Arthropoda</taxon>
        <taxon>Chelicerata</taxon>
        <taxon>Arachnida</taxon>
        <taxon>Araneae</taxon>
        <taxon>Araneomorphae</taxon>
        <taxon>Entelegynae</taxon>
        <taxon>Araneoidea</taxon>
        <taxon>Nephilidae</taxon>
        <taxon>Nephila</taxon>
    </lineage>
</organism>
<protein>
    <submittedName>
        <fullName evidence="1">Uncharacterized protein</fullName>
    </submittedName>
</protein>
<proteinExistence type="predicted"/>
<keyword evidence="2" id="KW-1185">Reference proteome</keyword>
<dbReference type="EMBL" id="BMAW01075020">
    <property type="protein sequence ID" value="GFT94623.1"/>
    <property type="molecule type" value="Genomic_DNA"/>
</dbReference>
<accession>A0A8X6Q0K5</accession>
<feature type="non-terminal residue" evidence="1">
    <location>
        <position position="1"/>
    </location>
</feature>
<reference evidence="1" key="1">
    <citation type="submission" date="2020-08" db="EMBL/GenBank/DDBJ databases">
        <title>Multicomponent nature underlies the extraordinary mechanical properties of spider dragline silk.</title>
        <authorList>
            <person name="Kono N."/>
            <person name="Nakamura H."/>
            <person name="Mori M."/>
            <person name="Yoshida Y."/>
            <person name="Ohtoshi R."/>
            <person name="Malay A.D."/>
            <person name="Moran D.A.P."/>
            <person name="Tomita M."/>
            <person name="Numata K."/>
            <person name="Arakawa K."/>
        </authorList>
    </citation>
    <scope>NUCLEOTIDE SEQUENCE</scope>
</reference>
<dbReference type="Proteomes" id="UP000887013">
    <property type="component" value="Unassembled WGS sequence"/>
</dbReference>
<sequence length="126" mass="14780">WFGCIAQKPNDSSGQPAPARRIADSKYLGATMRITMFLLTEIEESKLQKLWLEGQYHYLRVQAADIKLVAFWWKLNDFSKPAASYEGFICTLRWILPRHRPIIIFTLETLRHDVLLLLNDENIQQF</sequence>
<evidence type="ECO:0000313" key="1">
    <source>
        <dbReference type="EMBL" id="GFT94623.1"/>
    </source>
</evidence>
<comment type="caution">
    <text evidence="1">The sequence shown here is derived from an EMBL/GenBank/DDBJ whole genome shotgun (WGS) entry which is preliminary data.</text>
</comment>
<dbReference type="AlphaFoldDB" id="A0A8X6Q0K5"/>
<gene>
    <name evidence="1" type="ORF">NPIL_598131</name>
</gene>
<name>A0A8X6Q0K5_NEPPI</name>